<feature type="transmembrane region" description="Helical" evidence="1">
    <location>
        <begin position="63"/>
        <end position="86"/>
    </location>
</feature>
<keyword evidence="3" id="KW-1185">Reference proteome</keyword>
<gene>
    <name evidence="2" type="ORF">GPL20_36315</name>
</gene>
<sequence>MMIAMALLFAGWSLLAGSQPKQFGRIVRHGHLSKSTGIAMRWAGAVLLLASLAILVQSEGPSFGALVWACLLSISAMAVALILAWLPRITPAT</sequence>
<name>A0A844TNL9_9BRAD</name>
<organism evidence="2 3">
    <name type="scientific">Bradyrhizobium cajani</name>
    <dbReference type="NCBI Taxonomy" id="1928661"/>
    <lineage>
        <taxon>Bacteria</taxon>
        <taxon>Pseudomonadati</taxon>
        <taxon>Pseudomonadota</taxon>
        <taxon>Alphaproteobacteria</taxon>
        <taxon>Hyphomicrobiales</taxon>
        <taxon>Nitrobacteraceae</taxon>
        <taxon>Bradyrhizobium</taxon>
    </lineage>
</organism>
<keyword evidence="1" id="KW-0472">Membrane</keyword>
<protein>
    <submittedName>
        <fullName evidence="2">DUF3325 family protein</fullName>
    </submittedName>
</protein>
<accession>A0A844TNL9</accession>
<proteinExistence type="predicted"/>
<dbReference type="OrthoDB" id="7226355at2"/>
<comment type="caution">
    <text evidence="2">The sequence shown here is derived from an EMBL/GenBank/DDBJ whole genome shotgun (WGS) entry which is preliminary data.</text>
</comment>
<evidence type="ECO:0000256" key="1">
    <source>
        <dbReference type="SAM" id="Phobius"/>
    </source>
</evidence>
<dbReference type="InterPro" id="IPR021762">
    <property type="entry name" value="DUF3325"/>
</dbReference>
<dbReference type="EMBL" id="WQNE01000055">
    <property type="protein sequence ID" value="MVT78429.1"/>
    <property type="molecule type" value="Genomic_DNA"/>
</dbReference>
<dbReference type="AlphaFoldDB" id="A0A844TNL9"/>
<dbReference type="Pfam" id="PF11804">
    <property type="entry name" value="DUF3325"/>
    <property type="match status" value="1"/>
</dbReference>
<dbReference type="Proteomes" id="UP000449969">
    <property type="component" value="Unassembled WGS sequence"/>
</dbReference>
<evidence type="ECO:0000313" key="3">
    <source>
        <dbReference type="Proteomes" id="UP000449969"/>
    </source>
</evidence>
<dbReference type="RefSeq" id="WP_157337150.1">
    <property type="nucleotide sequence ID" value="NZ_JANADL010000045.1"/>
</dbReference>
<keyword evidence="1" id="KW-0812">Transmembrane</keyword>
<feature type="transmembrane region" description="Helical" evidence="1">
    <location>
        <begin position="36"/>
        <end position="56"/>
    </location>
</feature>
<reference evidence="2 3" key="1">
    <citation type="submission" date="2019-12" db="EMBL/GenBank/DDBJ databases">
        <title>Draft genome sequences Bradyrhizobium cajani AMBPC1010, Bradyrhizobium pachyrhizi AMBPC1040 and Bradyrhizobium yuanmingense ALSPC3051, three plant growth promoting strains isolated from nodules of Cajanus cajan L. in Dominican Republic.</title>
        <authorList>
            <person name="Flores-Felix J.D."/>
            <person name="Araujo J."/>
            <person name="Diaz-Alcantara C."/>
            <person name="Gonzalez-Andres F."/>
            <person name="Velazquez E."/>
        </authorList>
    </citation>
    <scope>NUCLEOTIDE SEQUENCE [LARGE SCALE GENOMIC DNA]</scope>
    <source>
        <strain evidence="2 3">1010</strain>
    </source>
</reference>
<keyword evidence="1" id="KW-1133">Transmembrane helix</keyword>
<evidence type="ECO:0000313" key="2">
    <source>
        <dbReference type="EMBL" id="MVT78429.1"/>
    </source>
</evidence>